<organism evidence="8 9">
    <name type="scientific">Candidatus Ghiorseimicrobium undicola</name>
    <dbReference type="NCBI Taxonomy" id="1974746"/>
    <lineage>
        <taxon>Bacteria</taxon>
        <taxon>Pseudomonadati</taxon>
        <taxon>Candidatus Omnitrophota</taxon>
        <taxon>Candidatus Ghiorseimicrobium</taxon>
    </lineage>
</organism>
<evidence type="ECO:0000256" key="6">
    <source>
        <dbReference type="ARBA" id="ARBA00023136"/>
    </source>
</evidence>
<evidence type="ECO:0000256" key="3">
    <source>
        <dbReference type="ARBA" id="ARBA00022475"/>
    </source>
</evidence>
<feature type="transmembrane region" description="Helical" evidence="7">
    <location>
        <begin position="132"/>
        <end position="158"/>
    </location>
</feature>
<evidence type="ECO:0000313" key="8">
    <source>
        <dbReference type="EMBL" id="PIQ88924.1"/>
    </source>
</evidence>
<dbReference type="Proteomes" id="UP000229641">
    <property type="component" value="Unassembled WGS sequence"/>
</dbReference>
<proteinExistence type="inferred from homology"/>
<evidence type="ECO:0000256" key="1">
    <source>
        <dbReference type="ARBA" id="ARBA00004651"/>
    </source>
</evidence>
<reference evidence="8 9" key="1">
    <citation type="submission" date="2017-09" db="EMBL/GenBank/DDBJ databases">
        <title>Depth-based differentiation of microbial function through sediment-hosted aquifers and enrichment of novel symbionts in the deep terrestrial subsurface.</title>
        <authorList>
            <person name="Probst A.J."/>
            <person name="Ladd B."/>
            <person name="Jarett J.K."/>
            <person name="Geller-Mcgrath D.E."/>
            <person name="Sieber C.M."/>
            <person name="Emerson J.B."/>
            <person name="Anantharaman K."/>
            <person name="Thomas B.C."/>
            <person name="Malmstrom R."/>
            <person name="Stieglmeier M."/>
            <person name="Klingl A."/>
            <person name="Woyke T."/>
            <person name="Ryan C.M."/>
            <person name="Banfield J.F."/>
        </authorList>
    </citation>
    <scope>NUCLEOTIDE SEQUENCE [LARGE SCALE GENOMIC DNA]</scope>
    <source>
        <strain evidence="8">CG11_big_fil_rev_8_21_14_0_20_42_13</strain>
    </source>
</reference>
<evidence type="ECO:0000256" key="7">
    <source>
        <dbReference type="RuleBase" id="RU362048"/>
    </source>
</evidence>
<comment type="subcellular location">
    <subcellularLocation>
        <location evidence="1 7">Cell membrane</location>
        <topology evidence="1 7">Multi-pass membrane protein</topology>
    </subcellularLocation>
</comment>
<dbReference type="Pfam" id="PF01914">
    <property type="entry name" value="MarC"/>
    <property type="match status" value="1"/>
</dbReference>
<keyword evidence="4 7" id="KW-0812">Transmembrane</keyword>
<evidence type="ECO:0000256" key="5">
    <source>
        <dbReference type="ARBA" id="ARBA00022989"/>
    </source>
</evidence>
<protein>
    <recommendedName>
        <fullName evidence="7">UPF0056 membrane protein</fullName>
    </recommendedName>
</protein>
<name>A0A2H0LZ37_9BACT</name>
<feature type="transmembrane region" description="Helical" evidence="7">
    <location>
        <begin position="40"/>
        <end position="59"/>
    </location>
</feature>
<comment type="caution">
    <text evidence="8">The sequence shown here is derived from an EMBL/GenBank/DDBJ whole genome shotgun (WGS) entry which is preliminary data.</text>
</comment>
<feature type="transmembrane region" description="Helical" evidence="7">
    <location>
        <begin position="103"/>
        <end position="126"/>
    </location>
</feature>
<dbReference type="GO" id="GO:0005886">
    <property type="term" value="C:plasma membrane"/>
    <property type="evidence" value="ECO:0007669"/>
    <property type="project" value="UniProtKB-SubCell"/>
</dbReference>
<dbReference type="PANTHER" id="PTHR33508:SF1">
    <property type="entry name" value="UPF0056 MEMBRANE PROTEIN YHCE"/>
    <property type="match status" value="1"/>
</dbReference>
<keyword evidence="5 7" id="KW-1133">Transmembrane helix</keyword>
<dbReference type="AlphaFoldDB" id="A0A2H0LZ37"/>
<sequence>MLKNIFLAFIPIFVAVDALGVLPIFISLTSGLERKEINRIVFQSMLTGLFLSIAFIFLSKAIFKFLGITMADFMVAGGAILFSIAIIDIVSPGKKRRIPSNELGAVPLGTPLIVGPAVLTTSLIIITEYGLYLTLISLIINVLLAGVIFSLSGALIRIIGNSGARALSKVTSLLLAAIAVMLIRKGILQLISL</sequence>
<evidence type="ECO:0000313" key="9">
    <source>
        <dbReference type="Proteomes" id="UP000229641"/>
    </source>
</evidence>
<evidence type="ECO:0000256" key="2">
    <source>
        <dbReference type="ARBA" id="ARBA00009784"/>
    </source>
</evidence>
<keyword evidence="6 7" id="KW-0472">Membrane</keyword>
<dbReference type="InterPro" id="IPR002771">
    <property type="entry name" value="Multi_antbiot-R_MarC"/>
</dbReference>
<dbReference type="EMBL" id="PCWA01000083">
    <property type="protein sequence ID" value="PIQ88924.1"/>
    <property type="molecule type" value="Genomic_DNA"/>
</dbReference>
<accession>A0A2H0LZ37</accession>
<keyword evidence="3" id="KW-1003">Cell membrane</keyword>
<evidence type="ECO:0000256" key="4">
    <source>
        <dbReference type="ARBA" id="ARBA00022692"/>
    </source>
</evidence>
<dbReference type="PANTHER" id="PTHR33508">
    <property type="entry name" value="UPF0056 MEMBRANE PROTEIN YHCE"/>
    <property type="match status" value="1"/>
</dbReference>
<feature type="transmembrane region" description="Helical" evidence="7">
    <location>
        <begin position="6"/>
        <end position="28"/>
    </location>
</feature>
<comment type="similarity">
    <text evidence="2 7">Belongs to the UPF0056 (MarC) family.</text>
</comment>
<feature type="transmembrane region" description="Helical" evidence="7">
    <location>
        <begin position="65"/>
        <end position="91"/>
    </location>
</feature>
<gene>
    <name evidence="8" type="ORF">COV72_05770</name>
</gene>
<feature type="transmembrane region" description="Helical" evidence="7">
    <location>
        <begin position="170"/>
        <end position="191"/>
    </location>
</feature>